<name>A0A1W0WS81_HYPEX</name>
<accession>A0A1W0WS81</accession>
<gene>
    <name evidence="2" type="ORF">BV898_07826</name>
</gene>
<dbReference type="EMBL" id="MTYJ01000053">
    <property type="protein sequence ID" value="OQV18055.1"/>
    <property type="molecule type" value="Genomic_DNA"/>
</dbReference>
<feature type="region of interest" description="Disordered" evidence="1">
    <location>
        <begin position="1"/>
        <end position="36"/>
    </location>
</feature>
<keyword evidence="3" id="KW-1185">Reference proteome</keyword>
<proteinExistence type="predicted"/>
<evidence type="ECO:0000256" key="1">
    <source>
        <dbReference type="SAM" id="MobiDB-lite"/>
    </source>
</evidence>
<sequence>MGTSQQKINRRKKVKSTSGRLKERQTDQATSDLESPSDKLISIGSRKIVCVKVEDLQKRAKLSSSSDDLNGSCLFAICLPPS</sequence>
<organism evidence="2 3">
    <name type="scientific">Hypsibius exemplaris</name>
    <name type="common">Freshwater tardigrade</name>
    <dbReference type="NCBI Taxonomy" id="2072580"/>
    <lineage>
        <taxon>Eukaryota</taxon>
        <taxon>Metazoa</taxon>
        <taxon>Ecdysozoa</taxon>
        <taxon>Tardigrada</taxon>
        <taxon>Eutardigrada</taxon>
        <taxon>Parachela</taxon>
        <taxon>Hypsibioidea</taxon>
        <taxon>Hypsibiidae</taxon>
        <taxon>Hypsibius</taxon>
    </lineage>
</organism>
<dbReference type="AlphaFoldDB" id="A0A1W0WS81"/>
<dbReference type="Proteomes" id="UP000192578">
    <property type="component" value="Unassembled WGS sequence"/>
</dbReference>
<reference evidence="3" key="1">
    <citation type="submission" date="2017-01" db="EMBL/GenBank/DDBJ databases">
        <title>Comparative genomics of anhydrobiosis in the tardigrade Hypsibius dujardini.</title>
        <authorList>
            <person name="Yoshida Y."/>
            <person name="Koutsovoulos G."/>
            <person name="Laetsch D."/>
            <person name="Stevens L."/>
            <person name="Kumar S."/>
            <person name="Horikawa D."/>
            <person name="Ishino K."/>
            <person name="Komine S."/>
            <person name="Tomita M."/>
            <person name="Blaxter M."/>
            <person name="Arakawa K."/>
        </authorList>
    </citation>
    <scope>NUCLEOTIDE SEQUENCE [LARGE SCALE GENOMIC DNA]</scope>
    <source>
        <strain evidence="3">Z151</strain>
    </source>
</reference>
<evidence type="ECO:0000313" key="2">
    <source>
        <dbReference type="EMBL" id="OQV18055.1"/>
    </source>
</evidence>
<evidence type="ECO:0000313" key="3">
    <source>
        <dbReference type="Proteomes" id="UP000192578"/>
    </source>
</evidence>
<comment type="caution">
    <text evidence="2">The sequence shown here is derived from an EMBL/GenBank/DDBJ whole genome shotgun (WGS) entry which is preliminary data.</text>
</comment>
<protein>
    <submittedName>
        <fullName evidence="2">Uncharacterized protein</fullName>
    </submittedName>
</protein>